<protein>
    <submittedName>
        <fullName evidence="3">Uncharacterized protein</fullName>
    </submittedName>
</protein>
<keyword evidence="2" id="KW-0479">Metal-binding</keyword>
<comment type="cofactor">
    <cofactor evidence="1">
        <name>a divalent metal cation</name>
        <dbReference type="ChEBI" id="CHEBI:60240"/>
    </cofactor>
</comment>
<proteinExistence type="predicted"/>
<dbReference type="AlphaFoldDB" id="K1QLD1"/>
<dbReference type="InterPro" id="IPR027806">
    <property type="entry name" value="HARBI1_dom"/>
</dbReference>
<dbReference type="PANTHER" id="PTHR23080:SF141">
    <property type="entry name" value="TRANSPOSASE HELIX-TURN-HELIX DOMAIN-CONTAINING PROTEIN"/>
    <property type="match status" value="1"/>
</dbReference>
<evidence type="ECO:0000256" key="1">
    <source>
        <dbReference type="ARBA" id="ARBA00001968"/>
    </source>
</evidence>
<dbReference type="GO" id="GO:0046872">
    <property type="term" value="F:metal ion binding"/>
    <property type="evidence" value="ECO:0007669"/>
    <property type="project" value="UniProtKB-KW"/>
</dbReference>
<sequence length="134" mass="15233">MCFKTKCGGCGKATWAGCGNHIESALKDVPVNERCKCPRDSKKFERHNSRHRNVLIRLTQRPSLPSSQRVTVTWSSYKHHNTVKLLVSVSPLGPFTFFSKLWAGSASDKKIVKKSGFMNNLEYRITYVKIKFTP</sequence>
<reference evidence="3" key="1">
    <citation type="journal article" date="2012" name="Nature">
        <title>The oyster genome reveals stress adaptation and complexity of shell formation.</title>
        <authorList>
            <person name="Zhang G."/>
            <person name="Fang X."/>
            <person name="Guo X."/>
            <person name="Li L."/>
            <person name="Luo R."/>
            <person name="Xu F."/>
            <person name="Yang P."/>
            <person name="Zhang L."/>
            <person name="Wang X."/>
            <person name="Qi H."/>
            <person name="Xiong Z."/>
            <person name="Que H."/>
            <person name="Xie Y."/>
            <person name="Holland P.W."/>
            <person name="Paps J."/>
            <person name="Zhu Y."/>
            <person name="Wu F."/>
            <person name="Chen Y."/>
            <person name="Wang J."/>
            <person name="Peng C."/>
            <person name="Meng J."/>
            <person name="Yang L."/>
            <person name="Liu J."/>
            <person name="Wen B."/>
            <person name="Zhang N."/>
            <person name="Huang Z."/>
            <person name="Zhu Q."/>
            <person name="Feng Y."/>
            <person name="Mount A."/>
            <person name="Hedgecock D."/>
            <person name="Xu Z."/>
            <person name="Liu Y."/>
            <person name="Domazet-Loso T."/>
            <person name="Du Y."/>
            <person name="Sun X."/>
            <person name="Zhang S."/>
            <person name="Liu B."/>
            <person name="Cheng P."/>
            <person name="Jiang X."/>
            <person name="Li J."/>
            <person name="Fan D."/>
            <person name="Wang W."/>
            <person name="Fu W."/>
            <person name="Wang T."/>
            <person name="Wang B."/>
            <person name="Zhang J."/>
            <person name="Peng Z."/>
            <person name="Li Y."/>
            <person name="Li N."/>
            <person name="Wang J."/>
            <person name="Chen M."/>
            <person name="He Y."/>
            <person name="Tan F."/>
            <person name="Song X."/>
            <person name="Zheng Q."/>
            <person name="Huang R."/>
            <person name="Yang H."/>
            <person name="Du X."/>
            <person name="Chen L."/>
            <person name="Yang M."/>
            <person name="Gaffney P.M."/>
            <person name="Wang S."/>
            <person name="Luo L."/>
            <person name="She Z."/>
            <person name="Ming Y."/>
            <person name="Huang W."/>
            <person name="Zhang S."/>
            <person name="Huang B."/>
            <person name="Zhang Y."/>
            <person name="Qu T."/>
            <person name="Ni P."/>
            <person name="Miao G."/>
            <person name="Wang J."/>
            <person name="Wang Q."/>
            <person name="Steinberg C.E."/>
            <person name="Wang H."/>
            <person name="Li N."/>
            <person name="Qian L."/>
            <person name="Zhang G."/>
            <person name="Li Y."/>
            <person name="Yang H."/>
            <person name="Liu X."/>
            <person name="Wang J."/>
            <person name="Yin Y."/>
            <person name="Wang J."/>
        </authorList>
    </citation>
    <scope>NUCLEOTIDE SEQUENCE [LARGE SCALE GENOMIC DNA]</scope>
    <source>
        <strain evidence="3">05x7-T-G4-1.051#20</strain>
    </source>
</reference>
<accession>K1QLD1</accession>
<evidence type="ECO:0000313" key="3">
    <source>
        <dbReference type="EMBL" id="EKC34693.1"/>
    </source>
</evidence>
<dbReference type="InParanoid" id="K1QLD1"/>
<dbReference type="PANTHER" id="PTHR23080">
    <property type="entry name" value="THAP DOMAIN PROTEIN"/>
    <property type="match status" value="1"/>
</dbReference>
<gene>
    <name evidence="3" type="ORF">CGI_10026830</name>
</gene>
<dbReference type="EMBL" id="JH817038">
    <property type="protein sequence ID" value="EKC34693.1"/>
    <property type="molecule type" value="Genomic_DNA"/>
</dbReference>
<organism evidence="3">
    <name type="scientific">Magallana gigas</name>
    <name type="common">Pacific oyster</name>
    <name type="synonym">Crassostrea gigas</name>
    <dbReference type="NCBI Taxonomy" id="29159"/>
    <lineage>
        <taxon>Eukaryota</taxon>
        <taxon>Metazoa</taxon>
        <taxon>Spiralia</taxon>
        <taxon>Lophotrochozoa</taxon>
        <taxon>Mollusca</taxon>
        <taxon>Bivalvia</taxon>
        <taxon>Autobranchia</taxon>
        <taxon>Pteriomorphia</taxon>
        <taxon>Ostreida</taxon>
        <taxon>Ostreoidea</taxon>
        <taxon>Ostreidae</taxon>
        <taxon>Magallana</taxon>
    </lineage>
</organism>
<name>K1QLD1_MAGGI</name>
<dbReference type="Pfam" id="PF13359">
    <property type="entry name" value="DDE_Tnp_4"/>
    <property type="match status" value="1"/>
</dbReference>
<evidence type="ECO:0000256" key="2">
    <source>
        <dbReference type="ARBA" id="ARBA00022723"/>
    </source>
</evidence>
<dbReference type="HOGENOM" id="CLU_1898258_0_0_1"/>